<feature type="non-terminal residue" evidence="1">
    <location>
        <position position="1"/>
    </location>
</feature>
<dbReference type="Proteomes" id="UP000215607">
    <property type="component" value="Unassembled WGS sequence"/>
</dbReference>
<dbReference type="Gene3D" id="1.25.40.10">
    <property type="entry name" value="Tetratricopeptide repeat domain"/>
    <property type="match status" value="1"/>
</dbReference>
<gene>
    <name evidence="1" type="ORF">DJ79_14905</name>
</gene>
<dbReference type="InterPro" id="IPR011990">
    <property type="entry name" value="TPR-like_helical_dom_sf"/>
</dbReference>
<dbReference type="EMBL" id="NHPA01000076">
    <property type="protein sequence ID" value="OYR65615.1"/>
    <property type="molecule type" value="Genomic_DNA"/>
</dbReference>
<protein>
    <submittedName>
        <fullName evidence="1">Uncharacterized protein</fullName>
    </submittedName>
</protein>
<accession>A0A256J9W0</accession>
<dbReference type="AlphaFoldDB" id="A0A256J9W0"/>
<evidence type="ECO:0000313" key="1">
    <source>
        <dbReference type="EMBL" id="OYR65615.1"/>
    </source>
</evidence>
<proteinExistence type="predicted"/>
<reference evidence="1 2" key="1">
    <citation type="journal article" date="2014" name="Front. Microbiol.">
        <title>Population and genomic analysis of the genus Halorubrum.</title>
        <authorList>
            <person name="Fullmer M.S."/>
            <person name="Soucy S.M."/>
            <person name="Swithers K.S."/>
            <person name="Makkay A.M."/>
            <person name="Wheeler R."/>
            <person name="Ventosa A."/>
            <person name="Gogarten J.P."/>
            <person name="Papke R.T."/>
        </authorList>
    </citation>
    <scope>NUCLEOTIDE SEQUENCE [LARGE SCALE GENOMIC DNA]</scope>
    <source>
        <strain evidence="1 2">Ga2p</strain>
    </source>
</reference>
<comment type="caution">
    <text evidence="1">The sequence shown here is derived from an EMBL/GenBank/DDBJ whole genome shotgun (WGS) entry which is preliminary data.</text>
</comment>
<dbReference type="RefSeq" id="WP_218827445.1">
    <property type="nucleotide sequence ID" value="NZ_NHPA01000076.1"/>
</dbReference>
<organism evidence="1 2">
    <name type="scientific">Halorubrum ezzemoulense</name>
    <name type="common">Halorubrum chaoviator</name>
    <dbReference type="NCBI Taxonomy" id="337243"/>
    <lineage>
        <taxon>Archaea</taxon>
        <taxon>Methanobacteriati</taxon>
        <taxon>Methanobacteriota</taxon>
        <taxon>Stenosarchaea group</taxon>
        <taxon>Halobacteria</taxon>
        <taxon>Halobacteriales</taxon>
        <taxon>Haloferacaceae</taxon>
        <taxon>Halorubrum</taxon>
    </lineage>
</organism>
<sequence>VESAREGGFAQAEAKALASLGAAAAERGDAEAAAGRLTAALDLGRRVEDARAVASAGDRLADLLAGNDAGPEPIDREALRAALREAPPEAVPPDSAADPAAYREIAERWRVDGDGVAASYPALG</sequence>
<name>A0A256J9W0_HALEZ</name>
<evidence type="ECO:0000313" key="2">
    <source>
        <dbReference type="Proteomes" id="UP000215607"/>
    </source>
</evidence>